<evidence type="ECO:0000259" key="1">
    <source>
        <dbReference type="PROSITE" id="PS50887"/>
    </source>
</evidence>
<name>A0A2G8TI54_9BURK</name>
<sequence length="310" mass="33560">MLMLAGGIELQRTAFLRQIDLLKPGKTGFVFIMTGAGILVDHPDRTRLMQHIHQRPGINNATKMAGRSLAEVFGAEACVLAKPHLEAAFDGQAVTYESRTALAGRARILETTYVPDMQADGNVAGVYALAHDTTRMKEVEEKLIQLTRVDSLTGIANRHMFVEALHLAIERARRSGAPMALAYLDIDHFKAINDTHGHALGDDALKEFAPRLSVDVRATDTVARLSGDEFVIIFEDLNSEQEVTAAAAKIIDAVRAPFAAGDVRLAVTASVGIALFRGQGQSHEELLANADSALYTAKRNGRDGVSVHGW</sequence>
<feature type="domain" description="GGDEF" evidence="1">
    <location>
        <begin position="177"/>
        <end position="310"/>
    </location>
</feature>
<evidence type="ECO:0000313" key="3">
    <source>
        <dbReference type="Proteomes" id="UP000230390"/>
    </source>
</evidence>
<comment type="caution">
    <text evidence="2">The sequence shown here is derived from an EMBL/GenBank/DDBJ whole genome shotgun (WGS) entry which is preliminary data.</text>
</comment>
<evidence type="ECO:0000313" key="2">
    <source>
        <dbReference type="EMBL" id="PIL45721.1"/>
    </source>
</evidence>
<dbReference type="Gene3D" id="3.30.70.270">
    <property type="match status" value="1"/>
</dbReference>
<protein>
    <recommendedName>
        <fullName evidence="1">GGDEF domain-containing protein</fullName>
    </recommendedName>
</protein>
<dbReference type="GO" id="GO:0003824">
    <property type="term" value="F:catalytic activity"/>
    <property type="evidence" value="ECO:0007669"/>
    <property type="project" value="UniProtKB-ARBA"/>
</dbReference>
<dbReference type="InterPro" id="IPR043128">
    <property type="entry name" value="Rev_trsase/Diguanyl_cyclase"/>
</dbReference>
<organism evidence="2 3">
    <name type="scientific">Massilia eurypsychrophila</name>
    <dbReference type="NCBI Taxonomy" id="1485217"/>
    <lineage>
        <taxon>Bacteria</taxon>
        <taxon>Pseudomonadati</taxon>
        <taxon>Pseudomonadota</taxon>
        <taxon>Betaproteobacteria</taxon>
        <taxon>Burkholderiales</taxon>
        <taxon>Oxalobacteraceae</taxon>
        <taxon>Telluria group</taxon>
        <taxon>Massilia</taxon>
    </lineage>
</organism>
<dbReference type="InterPro" id="IPR052163">
    <property type="entry name" value="DGC-Regulatory_Protein"/>
</dbReference>
<dbReference type="SUPFAM" id="SSF55785">
    <property type="entry name" value="PYP-like sensor domain (PAS domain)"/>
    <property type="match status" value="1"/>
</dbReference>
<dbReference type="NCBIfam" id="TIGR00254">
    <property type="entry name" value="GGDEF"/>
    <property type="match status" value="1"/>
</dbReference>
<dbReference type="Pfam" id="PF00990">
    <property type="entry name" value="GGDEF"/>
    <property type="match status" value="1"/>
</dbReference>
<dbReference type="InterPro" id="IPR029787">
    <property type="entry name" value="Nucleotide_cyclase"/>
</dbReference>
<reference evidence="2 3" key="1">
    <citation type="submission" date="2017-10" db="EMBL/GenBank/DDBJ databases">
        <title>Massilia psychrophilum sp. nov., a novel purple-pigmented bacterium isolated from Tianshan glacier, Xinjiang Municipality, China.</title>
        <authorList>
            <person name="Wang H."/>
        </authorList>
    </citation>
    <scope>NUCLEOTIDE SEQUENCE [LARGE SCALE GENOMIC DNA]</scope>
    <source>
        <strain evidence="2 3">JCM 30074</strain>
    </source>
</reference>
<dbReference type="InterPro" id="IPR013656">
    <property type="entry name" value="PAS_4"/>
</dbReference>
<dbReference type="AlphaFoldDB" id="A0A2G8TI54"/>
<keyword evidence="3" id="KW-1185">Reference proteome</keyword>
<gene>
    <name evidence="2" type="ORF">CR105_06500</name>
</gene>
<dbReference type="InterPro" id="IPR035965">
    <property type="entry name" value="PAS-like_dom_sf"/>
</dbReference>
<dbReference type="EMBL" id="PDOC01000003">
    <property type="protein sequence ID" value="PIL45721.1"/>
    <property type="molecule type" value="Genomic_DNA"/>
</dbReference>
<dbReference type="SMART" id="SM00267">
    <property type="entry name" value="GGDEF"/>
    <property type="match status" value="1"/>
</dbReference>
<dbReference type="PROSITE" id="PS50887">
    <property type="entry name" value="GGDEF"/>
    <property type="match status" value="1"/>
</dbReference>
<dbReference type="CDD" id="cd01949">
    <property type="entry name" value="GGDEF"/>
    <property type="match status" value="1"/>
</dbReference>
<dbReference type="PANTHER" id="PTHR46663">
    <property type="entry name" value="DIGUANYLATE CYCLASE DGCT-RELATED"/>
    <property type="match status" value="1"/>
</dbReference>
<dbReference type="Gene3D" id="3.30.450.20">
    <property type="entry name" value="PAS domain"/>
    <property type="match status" value="1"/>
</dbReference>
<dbReference type="PANTHER" id="PTHR46663:SF4">
    <property type="entry name" value="DIGUANYLATE CYCLASE DGCT-RELATED"/>
    <property type="match status" value="1"/>
</dbReference>
<dbReference type="FunFam" id="3.30.70.270:FF:000001">
    <property type="entry name" value="Diguanylate cyclase domain protein"/>
    <property type="match status" value="1"/>
</dbReference>
<accession>A0A2G8TI54</accession>
<dbReference type="InterPro" id="IPR000160">
    <property type="entry name" value="GGDEF_dom"/>
</dbReference>
<dbReference type="Pfam" id="PF08448">
    <property type="entry name" value="PAS_4"/>
    <property type="match status" value="1"/>
</dbReference>
<dbReference type="SUPFAM" id="SSF55073">
    <property type="entry name" value="Nucleotide cyclase"/>
    <property type="match status" value="1"/>
</dbReference>
<dbReference type="Proteomes" id="UP000230390">
    <property type="component" value="Unassembled WGS sequence"/>
</dbReference>
<dbReference type="OrthoDB" id="9813903at2"/>
<proteinExistence type="predicted"/>